<evidence type="ECO:0000256" key="5">
    <source>
        <dbReference type="ARBA" id="ARBA00023212"/>
    </source>
</evidence>
<dbReference type="InterPro" id="IPR001715">
    <property type="entry name" value="CH_dom"/>
</dbReference>
<keyword evidence="12" id="KW-1185">Reference proteome</keyword>
<feature type="compositionally biased region" description="Polar residues" evidence="8">
    <location>
        <begin position="967"/>
        <end position="985"/>
    </location>
</feature>
<dbReference type="Pfam" id="PF08683">
    <property type="entry name" value="CAMSAP_CKK"/>
    <property type="match status" value="1"/>
</dbReference>
<feature type="non-terminal residue" evidence="11">
    <location>
        <position position="1496"/>
    </location>
</feature>
<proteinExistence type="inferred from homology"/>
<dbReference type="GO" id="GO:0051011">
    <property type="term" value="F:microtubule minus-end binding"/>
    <property type="evidence" value="ECO:0007669"/>
    <property type="project" value="TreeGrafter"/>
</dbReference>
<keyword evidence="4 7" id="KW-0175">Coiled coil</keyword>
<comment type="subcellular location">
    <subcellularLocation>
        <location evidence="1">Cytoplasm</location>
        <location evidence="1">Cytoskeleton</location>
    </subcellularLocation>
</comment>
<dbReference type="Pfam" id="PF25532">
    <property type="entry name" value="CH_CAMSAP2_N"/>
    <property type="match status" value="1"/>
</dbReference>
<dbReference type="InterPro" id="IPR032940">
    <property type="entry name" value="CAMSAP"/>
</dbReference>
<dbReference type="GO" id="GO:0007026">
    <property type="term" value="P:negative regulation of microtubule depolymerization"/>
    <property type="evidence" value="ECO:0007669"/>
    <property type="project" value="TreeGrafter"/>
</dbReference>
<feature type="compositionally biased region" description="Polar residues" evidence="8">
    <location>
        <begin position="515"/>
        <end position="528"/>
    </location>
</feature>
<evidence type="ECO:0000313" key="12">
    <source>
        <dbReference type="Proteomes" id="UP000574691"/>
    </source>
</evidence>
<sequence>MGDAADAKEMRKTFIVPAIKPFDHYDFSRAKIACNLAWLVAKAFGTENVPEELREPFYTDQYDQEHIKPPVVNLLLSAELYCRAGSLILKSDAAKPLLGHDAVIQALAQKGLYVTDQEKLVTERDLHKKPIQMSAHLAMIDTLMMAYTVEMVSVEKVIACTQKYSSFFQATDLPYDIEDAIMYWINKVNEHLKDIMEQEQKLKEHHSAESAGGQKSPTKWYWKLVPARYRKEQTLLKQLPCIPLVENLLKDGTDGCALAALIHFYCPDIVKLEDICLKETMSLADSLYNLQLIQEFCQEYLNQCCHFSLEDMLYAASSIKSNYMVFMAELFWWFEVVKPSFVQPRVVVHPQALFLAAEPAKDAASARGLNTNRRNYVDGPSGSDFVARLESPAYTPSHQLHTPQQPYSSSVPGVIRRSTSMSYVDGYVGTWPKEKRSSLHGVSFDISFDKEKSIPVSAPNRGITRSVSNEGLTVNSNRMPKHIRKNLSFKPVNGEEENQDIEEEKDTIAHKDTKANQSLNTNQKNANESSHYRFPNGALQNRAVLDDFGNQIETPSIEEALQIIHDTEKSPRVMQPDQITNGFFLHNQEMSILNSNIKPDQTTPDIITDTKGALSPVTDNTEVDTGIHVPSEDIPETMDEDSSLRDYTVSMDSDMEEPSKFLQDYDMRASNHRDQLSPCPSSVSTKSQAGSSASSSSGVKMTSFAEQKFRKLNHTDSRSSGSSSQKTTPEGSELNIPHVVAWTHIPEEPSVPQGRDTTQLLASEMVHLRMKLEEKRRAIEAQKKKVEAAFTKQRQKMGRTAFLNVVKKKGDGVSPLREEAAGAEDEKVFTDSNRLKEKETEKSDEQTSKTSELIKENPENSHGKWLKSPAIPMDAEKQWNLASPSEENFNEGDILEYTKSIEKLNSSLHFLQQEMQRLSLQQEMLMQMREQQAWVISPPQPSPQKQIRDFKSSSRQMGAPSPVAPFSQESPRSTHQSPQSSNRKNASFHIKMQRTPRPNELKITPLNRTLTAPRSVDSLPRLRRFSPSQVPIQTRSFVCFGDDGEHIGEPQLRGNLLKEVKPTEEVAKEEGTKLLKQCEQKLEEKEIKPIESNVSEVLSQPITETVCLTPNEDQLSQPILPTPAPKTANLIEVSLSDLKPPEKNEVSVEKYEGESDREQFEDDQKVCCGFFFKDDQKAENDMAMKRAALLEKRLRRERETLLRKQQLEAELEHKKEETRRKTEEERQKKEDERARREFIKQEYMRRKQLKLMEEMDTVIKPRSLSIKQKKPRPKSIHRDHIESPKTPIKGPPVSSLSLASLNTGDNESVQSGKRTPRSESVEGFLSPSRCGSRNGEKDWENASTTSSVASATEYTGPKLFKEPSAKSNKYIIQNALAHCCLAGKVNEGQKKKILEEMEKSDANNFLILFRDSGCQFRSLYTYCPDTEEINKLTGIGPKSITKKMIEGLYKYNSDRKQFSHIPAKTLSASVDAITIHSHLWQTKRPVTPKKLLPTKA</sequence>
<feature type="coiled-coil region" evidence="7">
    <location>
        <begin position="765"/>
        <end position="792"/>
    </location>
</feature>
<dbReference type="SUPFAM" id="SSF50346">
    <property type="entry name" value="PRC-barrel domain"/>
    <property type="match status" value="1"/>
</dbReference>
<evidence type="ECO:0000259" key="9">
    <source>
        <dbReference type="PROSITE" id="PS50021"/>
    </source>
</evidence>
<dbReference type="PANTHER" id="PTHR21595:SF1">
    <property type="entry name" value="CALMODULIN-REGULATED SPECTRIN-ASSOCIATED PROTEIN 2"/>
    <property type="match status" value="1"/>
</dbReference>
<keyword evidence="3 6" id="KW-0493">Microtubule</keyword>
<feature type="compositionally biased region" description="Basic and acidic residues" evidence="8">
    <location>
        <begin position="707"/>
        <end position="717"/>
    </location>
</feature>
<reference evidence="11 12" key="1">
    <citation type="submission" date="2019-09" db="EMBL/GenBank/DDBJ databases">
        <title>Bird 10,000 Genomes (B10K) Project - Family phase.</title>
        <authorList>
            <person name="Zhang G."/>
        </authorList>
    </citation>
    <scope>NUCLEOTIDE SEQUENCE [LARGE SCALE GENOMIC DNA]</scope>
    <source>
        <strain evidence="11">B10K-DU-001-64</strain>
        <tissue evidence="11">Muscle</tissue>
    </source>
</reference>
<dbReference type="Pfam" id="PF17095">
    <property type="entry name" value="CAMSAP_CC1"/>
    <property type="match status" value="1"/>
</dbReference>
<dbReference type="GO" id="GO:0036449">
    <property type="term" value="C:microtubule minus-end"/>
    <property type="evidence" value="ECO:0007669"/>
    <property type="project" value="TreeGrafter"/>
</dbReference>
<feature type="compositionally biased region" description="Polar residues" evidence="8">
    <location>
        <begin position="1294"/>
        <end position="1313"/>
    </location>
</feature>
<dbReference type="GO" id="GO:0005516">
    <property type="term" value="F:calmodulin binding"/>
    <property type="evidence" value="ECO:0007669"/>
    <property type="project" value="InterPro"/>
</dbReference>
<feature type="region of interest" description="Disordered" evidence="8">
    <location>
        <begin position="1212"/>
        <end position="1233"/>
    </location>
</feature>
<dbReference type="GO" id="GO:0031122">
    <property type="term" value="P:cytoplasmic microtubule organization"/>
    <property type="evidence" value="ECO:0007669"/>
    <property type="project" value="TreeGrafter"/>
</dbReference>
<keyword evidence="2" id="KW-0963">Cytoplasm</keyword>
<dbReference type="InterPro" id="IPR011033">
    <property type="entry name" value="PRC_barrel-like_sf"/>
</dbReference>
<evidence type="ECO:0000256" key="7">
    <source>
        <dbReference type="SAM" id="Coils"/>
    </source>
</evidence>
<protein>
    <submittedName>
        <fullName evidence="11">cAMP2 protein</fullName>
    </submittedName>
</protein>
<dbReference type="SMART" id="SM01051">
    <property type="entry name" value="CAMSAP_CKK"/>
    <property type="match status" value="1"/>
</dbReference>
<feature type="domain" description="Calponin-homology (CH)" evidence="9">
    <location>
        <begin position="222"/>
        <end position="335"/>
    </location>
</feature>
<keyword evidence="5" id="KW-0206">Cytoskeleton</keyword>
<organism evidence="11 12">
    <name type="scientific">Burhinus bistriatus</name>
    <dbReference type="NCBI Taxonomy" id="240201"/>
    <lineage>
        <taxon>Eukaryota</taxon>
        <taxon>Metazoa</taxon>
        <taxon>Chordata</taxon>
        <taxon>Craniata</taxon>
        <taxon>Vertebrata</taxon>
        <taxon>Euteleostomi</taxon>
        <taxon>Archelosauria</taxon>
        <taxon>Archosauria</taxon>
        <taxon>Dinosauria</taxon>
        <taxon>Saurischia</taxon>
        <taxon>Theropoda</taxon>
        <taxon>Coelurosauria</taxon>
        <taxon>Aves</taxon>
        <taxon>Neognathae</taxon>
        <taxon>Neoaves</taxon>
        <taxon>Charadriiformes</taxon>
        <taxon>Burhinidae</taxon>
        <taxon>Burhinus</taxon>
    </lineage>
</organism>
<dbReference type="GO" id="GO:0030507">
    <property type="term" value="F:spectrin binding"/>
    <property type="evidence" value="ECO:0007669"/>
    <property type="project" value="InterPro"/>
</dbReference>
<dbReference type="PROSITE" id="PS50021">
    <property type="entry name" value="CH"/>
    <property type="match status" value="1"/>
</dbReference>
<feature type="coiled-coil region" evidence="7">
    <location>
        <begin position="894"/>
        <end position="931"/>
    </location>
</feature>
<feature type="region of interest" description="Disordered" evidence="8">
    <location>
        <begin position="671"/>
        <end position="734"/>
    </location>
</feature>
<dbReference type="InterPro" id="IPR022613">
    <property type="entry name" value="CH_CAMSAP_2"/>
</dbReference>
<dbReference type="SUPFAM" id="SSF47576">
    <property type="entry name" value="Calponin-homology domain, CH-domain"/>
    <property type="match status" value="1"/>
</dbReference>
<dbReference type="Gene3D" id="3.10.20.360">
    <property type="entry name" value="CKK domain"/>
    <property type="match status" value="1"/>
</dbReference>
<comment type="similarity">
    <text evidence="6">Belongs to the CAMSAP1 family.</text>
</comment>
<dbReference type="InterPro" id="IPR038209">
    <property type="entry name" value="CKK_dom_sf"/>
</dbReference>
<dbReference type="GO" id="GO:0031175">
    <property type="term" value="P:neuron projection development"/>
    <property type="evidence" value="ECO:0007669"/>
    <property type="project" value="InterPro"/>
</dbReference>
<dbReference type="InterPro" id="IPR014797">
    <property type="entry name" value="CKK_CAMSAP"/>
</dbReference>
<dbReference type="EMBL" id="VYXH01006609">
    <property type="protein sequence ID" value="NWQ91838.1"/>
    <property type="molecule type" value="Genomic_DNA"/>
</dbReference>
<feature type="compositionally biased region" description="Low complexity" evidence="8">
    <location>
        <begin position="681"/>
        <end position="703"/>
    </location>
</feature>
<evidence type="ECO:0000256" key="3">
    <source>
        <dbReference type="ARBA" id="ARBA00022701"/>
    </source>
</evidence>
<evidence type="ECO:0000256" key="6">
    <source>
        <dbReference type="PROSITE-ProRule" id="PRU00841"/>
    </source>
</evidence>
<dbReference type="FunFam" id="3.10.20.360:FF:000001">
    <property type="entry name" value="Calmodulin-regulated spectrin-associated protein 3 isoform 2"/>
    <property type="match status" value="1"/>
</dbReference>
<dbReference type="Proteomes" id="UP000574691">
    <property type="component" value="Unassembled WGS sequence"/>
</dbReference>
<accession>A0A7K4T1L3</accession>
<dbReference type="PROSITE" id="PS51508">
    <property type="entry name" value="CKK"/>
    <property type="match status" value="1"/>
</dbReference>
<comment type="domain">
    <text evidence="6">The CKK domain binds microtubules.</text>
</comment>
<dbReference type="InterPro" id="IPR031372">
    <property type="entry name" value="CAMSAP_CC1"/>
</dbReference>
<comment type="caution">
    <text evidence="11">The sequence shown here is derived from an EMBL/GenBank/DDBJ whole genome shotgun (WGS) entry which is preliminary data.</text>
</comment>
<feature type="region of interest" description="Disordered" evidence="8">
    <location>
        <begin position="612"/>
        <end position="642"/>
    </location>
</feature>
<feature type="compositionally biased region" description="Basic and acidic residues" evidence="8">
    <location>
        <begin position="813"/>
        <end position="862"/>
    </location>
</feature>
<feature type="region of interest" description="Disordered" evidence="8">
    <location>
        <begin position="509"/>
        <end position="528"/>
    </location>
</feature>
<evidence type="ECO:0000256" key="4">
    <source>
        <dbReference type="ARBA" id="ARBA00023054"/>
    </source>
</evidence>
<feature type="non-terminal residue" evidence="11">
    <location>
        <position position="1"/>
    </location>
</feature>
<feature type="region of interest" description="Disordered" evidence="8">
    <location>
        <begin position="813"/>
        <end position="867"/>
    </location>
</feature>
<gene>
    <name evidence="11" type="primary">Camsap2</name>
    <name evidence="11" type="ORF">BURBIS_R09564</name>
</gene>
<dbReference type="InterPro" id="IPR036872">
    <property type="entry name" value="CH_dom_sf"/>
</dbReference>
<dbReference type="Pfam" id="PF11971">
    <property type="entry name" value="CAMSAP_CH"/>
    <property type="match status" value="1"/>
</dbReference>
<feature type="domain" description="CKK" evidence="10">
    <location>
        <begin position="1356"/>
        <end position="1490"/>
    </location>
</feature>
<dbReference type="PANTHER" id="PTHR21595">
    <property type="entry name" value="PATRONIN"/>
    <property type="match status" value="1"/>
</dbReference>
<evidence type="ECO:0000256" key="1">
    <source>
        <dbReference type="ARBA" id="ARBA00004245"/>
    </source>
</evidence>
<evidence type="ECO:0000256" key="8">
    <source>
        <dbReference type="SAM" id="MobiDB-lite"/>
    </source>
</evidence>
<feature type="region of interest" description="Disordered" evidence="8">
    <location>
        <begin position="935"/>
        <end position="1002"/>
    </location>
</feature>
<feature type="region of interest" description="Disordered" evidence="8">
    <location>
        <begin position="1260"/>
        <end position="1350"/>
    </location>
</feature>
<name>A0A7K4T1L3_9CHAR</name>
<evidence type="ECO:0000256" key="2">
    <source>
        <dbReference type="ARBA" id="ARBA00022490"/>
    </source>
</evidence>
<evidence type="ECO:0000259" key="10">
    <source>
        <dbReference type="PROSITE" id="PS51508"/>
    </source>
</evidence>
<evidence type="ECO:0000313" key="11">
    <source>
        <dbReference type="EMBL" id="NWQ91838.1"/>
    </source>
</evidence>
<dbReference type="InterPro" id="IPR058042">
    <property type="entry name" value="CAMSAP_N"/>
</dbReference>